<dbReference type="Gene3D" id="1.10.520.10">
    <property type="match status" value="1"/>
</dbReference>
<evidence type="ECO:0000256" key="1">
    <source>
        <dbReference type="ARBA" id="ARBA00003917"/>
    </source>
</evidence>
<dbReference type="InterPro" id="IPR019793">
    <property type="entry name" value="Peroxidases_heam-ligand_BS"/>
</dbReference>
<dbReference type="EMBL" id="BACD03000007">
    <property type="protein sequence ID" value="GAO47032.1"/>
    <property type="molecule type" value="Genomic_DNA"/>
</dbReference>
<evidence type="ECO:0000313" key="12">
    <source>
        <dbReference type="Proteomes" id="UP000033140"/>
    </source>
</evidence>
<feature type="domain" description="Plant heme peroxidase family profile" evidence="10">
    <location>
        <begin position="71"/>
        <end position="290"/>
    </location>
</feature>
<evidence type="ECO:0000256" key="5">
    <source>
        <dbReference type="ARBA" id="ARBA00022723"/>
    </source>
</evidence>
<dbReference type="InterPro" id="IPR010255">
    <property type="entry name" value="Haem_peroxidase_sf"/>
</dbReference>
<dbReference type="Gene3D" id="1.10.420.10">
    <property type="entry name" value="Peroxidase, domain 2"/>
    <property type="match status" value="1"/>
</dbReference>
<dbReference type="InterPro" id="IPR044831">
    <property type="entry name" value="Ccp1-like"/>
</dbReference>
<evidence type="ECO:0000256" key="4">
    <source>
        <dbReference type="ARBA" id="ARBA00022617"/>
    </source>
</evidence>
<reference evidence="11 12" key="2">
    <citation type="journal article" date="2014" name="J. Gen. Appl. Microbiol.">
        <title>The early diverging ascomycetous budding yeast Saitoella complicata has three histone deacetylases belonging to the Clr6, Hos2, and Rpd3 lineages.</title>
        <authorList>
            <person name="Nishida H."/>
            <person name="Matsumoto T."/>
            <person name="Kondo S."/>
            <person name="Hamamoto M."/>
            <person name="Yoshikawa H."/>
        </authorList>
    </citation>
    <scope>NUCLEOTIDE SEQUENCE [LARGE SCALE GENOMIC DNA]</scope>
    <source>
        <strain evidence="11 12">NRRL Y-17804</strain>
    </source>
</reference>
<evidence type="ECO:0000256" key="8">
    <source>
        <dbReference type="RuleBase" id="RU363051"/>
    </source>
</evidence>
<dbReference type="EC" id="1.11.1.-" evidence="8"/>
<dbReference type="InterPro" id="IPR002207">
    <property type="entry name" value="Peroxidase_I"/>
</dbReference>
<evidence type="ECO:0000256" key="3">
    <source>
        <dbReference type="ARBA" id="ARBA00022559"/>
    </source>
</evidence>
<feature type="compositionally biased region" description="Basic and acidic residues" evidence="9">
    <location>
        <begin position="113"/>
        <end position="122"/>
    </location>
</feature>
<organism evidence="11 12">
    <name type="scientific">Saitoella complicata (strain BCRC 22490 / CBS 7301 / JCM 7358 / NBRC 10748 / NRRL Y-17804)</name>
    <dbReference type="NCBI Taxonomy" id="698492"/>
    <lineage>
        <taxon>Eukaryota</taxon>
        <taxon>Fungi</taxon>
        <taxon>Dikarya</taxon>
        <taxon>Ascomycota</taxon>
        <taxon>Taphrinomycotina</taxon>
        <taxon>Taphrinomycotina incertae sedis</taxon>
        <taxon>Saitoella</taxon>
    </lineage>
</organism>
<evidence type="ECO:0000256" key="6">
    <source>
        <dbReference type="ARBA" id="ARBA00023002"/>
    </source>
</evidence>
<dbReference type="PROSITE" id="PS00436">
    <property type="entry name" value="PEROXIDASE_2"/>
    <property type="match status" value="1"/>
</dbReference>
<dbReference type="GO" id="GO:0042744">
    <property type="term" value="P:hydrogen peroxide catabolic process"/>
    <property type="evidence" value="ECO:0007669"/>
    <property type="project" value="TreeGrafter"/>
</dbReference>
<dbReference type="PANTHER" id="PTHR31356:SF36">
    <property type="entry name" value="L-ASCORBATE PEROXIDASE 3"/>
    <property type="match status" value="1"/>
</dbReference>
<evidence type="ECO:0000256" key="2">
    <source>
        <dbReference type="ARBA" id="ARBA00005997"/>
    </source>
</evidence>
<dbReference type="GO" id="GO:0000302">
    <property type="term" value="P:response to reactive oxygen species"/>
    <property type="evidence" value="ECO:0007669"/>
    <property type="project" value="TreeGrafter"/>
</dbReference>
<keyword evidence="12" id="KW-1185">Reference proteome</keyword>
<dbReference type="PANTHER" id="PTHR31356">
    <property type="entry name" value="THYLAKOID LUMENAL 29 KDA PROTEIN, CHLOROPLASTIC-RELATED"/>
    <property type="match status" value="1"/>
</dbReference>
<accession>A0A0E9NAX8</accession>
<dbReference type="STRING" id="698492.A0A0E9NAX8"/>
<comment type="function">
    <text evidence="1">Destroys radicals which are normally produced within the cells and which are toxic to biological systems.</text>
</comment>
<reference evidence="11 12" key="1">
    <citation type="journal article" date="2011" name="J. Gen. Appl. Microbiol.">
        <title>Draft genome sequencing of the enigmatic yeast Saitoella complicata.</title>
        <authorList>
            <person name="Nishida H."/>
            <person name="Hamamoto M."/>
            <person name="Sugiyama J."/>
        </authorList>
    </citation>
    <scope>NUCLEOTIDE SEQUENCE [LARGE SCALE GENOMIC DNA]</scope>
    <source>
        <strain evidence="11 12">NRRL Y-17804</strain>
    </source>
</reference>
<proteinExistence type="inferred from homology"/>
<protein>
    <recommendedName>
        <fullName evidence="8">Peroxidase</fullName>
        <ecNumber evidence="8">1.11.1.-</ecNumber>
    </recommendedName>
</protein>
<dbReference type="CDD" id="cd00691">
    <property type="entry name" value="ascorbate_peroxidase"/>
    <property type="match status" value="1"/>
</dbReference>
<feature type="region of interest" description="Disordered" evidence="9">
    <location>
        <begin position="113"/>
        <end position="133"/>
    </location>
</feature>
<dbReference type="InterPro" id="IPR002016">
    <property type="entry name" value="Haem_peroxidase"/>
</dbReference>
<dbReference type="PRINTS" id="PR00459">
    <property type="entry name" value="ASPEROXIDASE"/>
</dbReference>
<dbReference type="Proteomes" id="UP000033140">
    <property type="component" value="Unassembled WGS sequence"/>
</dbReference>
<keyword evidence="4" id="KW-0349">Heme</keyword>
<keyword evidence="6 8" id="KW-0560">Oxidoreductase</keyword>
<dbReference type="OMA" id="GAWVNNP"/>
<dbReference type="PRINTS" id="PR00458">
    <property type="entry name" value="PEROXIDASE"/>
</dbReference>
<dbReference type="InterPro" id="IPR019794">
    <property type="entry name" value="Peroxidases_AS"/>
</dbReference>
<dbReference type="GO" id="GO:0046872">
    <property type="term" value="F:metal ion binding"/>
    <property type="evidence" value="ECO:0007669"/>
    <property type="project" value="UniProtKB-UniRule"/>
</dbReference>
<sequence>MTKEHDYDAVRAEIKKILPQPGYDAGSSGPVLVRLAWHCSGTYDKTTNTGGSNGATMRYAIEANDPANAGLEHAREFLEPVKSKFPWISYGDLWTLAGVVALEEMGGPRVEWRGGRLDHTDDSNVPPNGRLPDASQGCPHLRDVFYRMNFSDQEIVALSGAHTLGQCHPDRSGFDGPWVRNPIRFSNTYFKLLLAETWTPKINVAGNLQFRDDDDEIMMLPTDMALLDDPKFVKWVKIYAEDKERFFKDFAGVFGKLIELGVQREEGGNVVKRGMDSGDKSVWVEGAERKTEVRDLDKEGPKAKL</sequence>
<dbReference type="AlphaFoldDB" id="A0A0E9NAX8"/>
<evidence type="ECO:0000256" key="9">
    <source>
        <dbReference type="SAM" id="MobiDB-lite"/>
    </source>
</evidence>
<evidence type="ECO:0000313" key="11">
    <source>
        <dbReference type="EMBL" id="GAO47032.1"/>
    </source>
</evidence>
<keyword evidence="7" id="KW-0408">Iron</keyword>
<dbReference type="GO" id="GO:0004601">
    <property type="term" value="F:peroxidase activity"/>
    <property type="evidence" value="ECO:0007669"/>
    <property type="project" value="UniProtKB-KW"/>
</dbReference>
<evidence type="ECO:0000259" key="10">
    <source>
        <dbReference type="PROSITE" id="PS50873"/>
    </source>
</evidence>
<evidence type="ECO:0000256" key="7">
    <source>
        <dbReference type="ARBA" id="ARBA00023004"/>
    </source>
</evidence>
<keyword evidence="5" id="KW-0479">Metal-binding</keyword>
<dbReference type="PROSITE" id="PS00435">
    <property type="entry name" value="PEROXIDASE_1"/>
    <property type="match status" value="1"/>
</dbReference>
<dbReference type="SUPFAM" id="SSF48113">
    <property type="entry name" value="Heme-dependent peroxidases"/>
    <property type="match status" value="1"/>
</dbReference>
<reference evidence="11 12" key="3">
    <citation type="journal article" date="2015" name="Genome Announc.">
        <title>Draft Genome Sequence of the Archiascomycetous Yeast Saitoella complicata.</title>
        <authorList>
            <person name="Yamauchi K."/>
            <person name="Kondo S."/>
            <person name="Hamamoto M."/>
            <person name="Takahashi Y."/>
            <person name="Ogura Y."/>
            <person name="Hayashi T."/>
            <person name="Nishida H."/>
        </authorList>
    </citation>
    <scope>NUCLEOTIDE SEQUENCE [LARGE SCALE GENOMIC DNA]</scope>
    <source>
        <strain evidence="11 12">NRRL Y-17804</strain>
    </source>
</reference>
<dbReference type="GO" id="GO:0020037">
    <property type="term" value="F:heme binding"/>
    <property type="evidence" value="ECO:0007669"/>
    <property type="project" value="UniProtKB-UniRule"/>
</dbReference>
<dbReference type="FunFam" id="1.10.520.10:FF:000005">
    <property type="entry name" value="Cytochrome c peroxidase"/>
    <property type="match status" value="1"/>
</dbReference>
<dbReference type="FunFam" id="1.10.420.10:FF:000009">
    <property type="entry name" value="Ascorbate peroxidase"/>
    <property type="match status" value="1"/>
</dbReference>
<dbReference type="Pfam" id="PF00141">
    <property type="entry name" value="peroxidase"/>
    <property type="match status" value="1"/>
</dbReference>
<keyword evidence="3 8" id="KW-0575">Peroxidase</keyword>
<dbReference type="PROSITE" id="PS50873">
    <property type="entry name" value="PEROXIDASE_4"/>
    <property type="match status" value="1"/>
</dbReference>
<name>A0A0E9NAX8_SAICN</name>
<gene>
    <name evidence="11" type="ORF">G7K_1246-t1</name>
</gene>
<comment type="caution">
    <text evidence="11">The sequence shown here is derived from an EMBL/GenBank/DDBJ whole genome shotgun (WGS) entry which is preliminary data.</text>
</comment>
<comment type="similarity">
    <text evidence="2">Belongs to the peroxidase family. Cytochrome c peroxidase subfamily.</text>
</comment>
<dbReference type="GO" id="GO:0034599">
    <property type="term" value="P:cellular response to oxidative stress"/>
    <property type="evidence" value="ECO:0007669"/>
    <property type="project" value="InterPro"/>
</dbReference>